<dbReference type="InterPro" id="IPR013388">
    <property type="entry name" value="T3SS_OrgA/MxiK"/>
</dbReference>
<dbReference type="Pfam" id="PF09482">
    <property type="entry name" value="OrgA_MxiK"/>
    <property type="match status" value="1"/>
</dbReference>
<evidence type="ECO:0000313" key="1">
    <source>
        <dbReference type="EMBL" id="AMZ75333.1"/>
    </source>
</evidence>
<dbReference type="Proteomes" id="UP000076083">
    <property type="component" value="Chromosome"/>
</dbReference>
<name>A0A161GUI6_PSEFL</name>
<gene>
    <name evidence="1" type="ORF">TK06_11875</name>
</gene>
<sequence length="188" mass="20963">MTDVDCLQQILAEPLGYLHPQRLMVPAGFEGAEAWSLLNRIVLEGLAMQGPWRSVPLTGVAKQWVRHWRRLPYIALLMGAYRLMPELARGAALGCLPMSVRRFAGYSLGGRGGLPIDRSPVAVTQVEAAGLNALWSWHEQVPAALLDRLALQFSEAVVRLHRQWPLTKPNPSLFFLAVQHARLYPLPD</sequence>
<protein>
    <submittedName>
        <fullName evidence="1">Secretion system protein</fullName>
    </submittedName>
</protein>
<reference evidence="1 2" key="2">
    <citation type="journal article" date="2018" name="Nature">
        <title>Mutant phenotypes for thousands of bacterial genes of unknown function.</title>
        <authorList>
            <person name="Price M.N."/>
            <person name="Wetmore K.M."/>
            <person name="Waters R.J."/>
            <person name="Callaghan M."/>
            <person name="Ray J."/>
            <person name="Liu H."/>
            <person name="Kuehl J.V."/>
            <person name="Melnyk R.A."/>
            <person name="Lamson J.S."/>
            <person name="Suh Y."/>
            <person name="Carlson H.K."/>
            <person name="Esquivel Z."/>
            <person name="Sadeeshkumar H."/>
            <person name="Chakraborty R."/>
            <person name="Zane G.M."/>
            <person name="Rubin B.E."/>
            <person name="Wall J.D."/>
            <person name="Visel A."/>
            <person name="Bristow J."/>
            <person name="Blow M.J."/>
            <person name="Arkin A.P."/>
            <person name="Deutschbauer A.M."/>
        </authorList>
    </citation>
    <scope>NUCLEOTIDE SEQUENCE [LARGE SCALE GENOMIC DNA]</scope>
    <source>
        <strain evidence="1 2">FW300-N2E2</strain>
    </source>
</reference>
<organism evidence="1 2">
    <name type="scientific">Pseudomonas fluorescens</name>
    <dbReference type="NCBI Taxonomy" id="294"/>
    <lineage>
        <taxon>Bacteria</taxon>
        <taxon>Pseudomonadati</taxon>
        <taxon>Pseudomonadota</taxon>
        <taxon>Gammaproteobacteria</taxon>
        <taxon>Pseudomonadales</taxon>
        <taxon>Pseudomonadaceae</taxon>
        <taxon>Pseudomonas</taxon>
    </lineage>
</organism>
<dbReference type="EMBL" id="CP015225">
    <property type="protein sequence ID" value="AMZ75333.1"/>
    <property type="molecule type" value="Genomic_DNA"/>
</dbReference>
<evidence type="ECO:0000313" key="2">
    <source>
        <dbReference type="Proteomes" id="UP000076083"/>
    </source>
</evidence>
<accession>A0A161GUI6</accession>
<reference evidence="2" key="1">
    <citation type="submission" date="2016-04" db="EMBL/GenBank/DDBJ databases">
        <authorList>
            <person name="Ray J."/>
            <person name="Price M."/>
            <person name="Deutschbauer A."/>
        </authorList>
    </citation>
    <scope>NUCLEOTIDE SEQUENCE [LARGE SCALE GENOMIC DNA]</scope>
    <source>
        <strain evidence="2">FW300-N2E2</strain>
    </source>
</reference>
<dbReference type="AlphaFoldDB" id="A0A161GUI6"/>
<proteinExistence type="predicted"/>